<dbReference type="Proteomes" id="UP000235036">
    <property type="component" value="Unassembled WGS sequence"/>
</dbReference>
<feature type="transmembrane region" description="Helical" evidence="1">
    <location>
        <begin position="96"/>
        <end position="117"/>
    </location>
</feature>
<dbReference type="EMBL" id="NRQW01000068">
    <property type="protein sequence ID" value="PLZ93493.1"/>
    <property type="molecule type" value="Genomic_DNA"/>
</dbReference>
<name>A0A2N6K7T2_FISMU</name>
<sequence>MMHNFLDRLGDWNPQLLREIKGRLQLRNIILTIIISLGSQFLLFLAFQSQLPISQDRFLDNSNKYCTGKIVYRLSKCLLDEFDNKIINWQLWWQDVFTWLSIIACFSLLVIGTYLLISDLANEERRGTLNFISLSPQESQNILVGKMLGVPILPYLAIALAIPLHLLSGLAANISLAEILSFDAIVLAACCFYYSAALLFGLVGSWLGGFQAWLGSGVVLGFLLLTKQSLVYISTNYPLNFLRFLNPFYFIPELVAIPNFSSIALWNDFYWFGIPMAASHIVITGLALVNLFCLTYFTWQALQRCFRNSNATMLSKQQSYLLTFYFTISSLGCINWQSILWGKVPYSSTMKDNLACLLFLHFWLFLFLIAAITPHRPTLQEWARYRHISSHKGLGNSYVIKDLIWGEKSPSLVAIALNAIIAITFLSSLIILVNNNENQISAVYALTLAGSLTMLYAALAQLMLFKKTRHRVIWAVGSLGAVIILPVVIMVMFWSNYPGNSNFIGLFSVAAPLLALYTPNGDSLYSIGVLFVIPVQGIMLALLILQLWRQLKKAGESATKALFSR</sequence>
<feature type="transmembrane region" description="Helical" evidence="1">
    <location>
        <begin position="439"/>
        <end position="460"/>
    </location>
</feature>
<organism evidence="2 3">
    <name type="scientific">Fischerella muscicola CCMEE 5323</name>
    <dbReference type="NCBI Taxonomy" id="2019572"/>
    <lineage>
        <taxon>Bacteria</taxon>
        <taxon>Bacillati</taxon>
        <taxon>Cyanobacteriota</taxon>
        <taxon>Cyanophyceae</taxon>
        <taxon>Nostocales</taxon>
        <taxon>Hapalosiphonaceae</taxon>
        <taxon>Fischerella</taxon>
    </lineage>
</organism>
<feature type="transmembrane region" description="Helical" evidence="1">
    <location>
        <begin position="152"/>
        <end position="172"/>
    </location>
</feature>
<feature type="transmembrane region" description="Helical" evidence="1">
    <location>
        <begin position="411"/>
        <end position="433"/>
    </location>
</feature>
<proteinExistence type="predicted"/>
<keyword evidence="1" id="KW-0812">Transmembrane</keyword>
<reference evidence="2 3" key="1">
    <citation type="submission" date="2017-08" db="EMBL/GenBank/DDBJ databases">
        <title>Genomes of Fischerella (Mastigocladus) sp. strains.</title>
        <authorList>
            <person name="Miller S.R."/>
        </authorList>
    </citation>
    <scope>NUCLEOTIDE SEQUENCE [LARGE SCALE GENOMIC DNA]</scope>
    <source>
        <strain evidence="2 3">CCMEE 5323</strain>
    </source>
</reference>
<feature type="transmembrane region" description="Helical" evidence="1">
    <location>
        <begin position="278"/>
        <end position="299"/>
    </location>
</feature>
<feature type="transmembrane region" description="Helical" evidence="1">
    <location>
        <begin position="320"/>
        <end position="342"/>
    </location>
</feature>
<comment type="caution">
    <text evidence="2">The sequence shown here is derived from an EMBL/GenBank/DDBJ whole genome shotgun (WGS) entry which is preliminary data.</text>
</comment>
<keyword evidence="1" id="KW-0472">Membrane</keyword>
<dbReference type="AlphaFoldDB" id="A0A2N6K7T2"/>
<evidence type="ECO:0000313" key="3">
    <source>
        <dbReference type="Proteomes" id="UP000235036"/>
    </source>
</evidence>
<accession>A0A2N6K7T2</accession>
<feature type="transmembrane region" description="Helical" evidence="1">
    <location>
        <begin position="472"/>
        <end position="494"/>
    </location>
</feature>
<feature type="transmembrane region" description="Helical" evidence="1">
    <location>
        <begin position="213"/>
        <end position="233"/>
    </location>
</feature>
<dbReference type="RefSeq" id="WP_016868331.1">
    <property type="nucleotide sequence ID" value="NZ_CAWNVR010000721.1"/>
</dbReference>
<keyword evidence="1" id="KW-1133">Transmembrane helix</keyword>
<feature type="transmembrane region" description="Helical" evidence="1">
    <location>
        <begin position="29"/>
        <end position="47"/>
    </location>
</feature>
<evidence type="ECO:0000313" key="2">
    <source>
        <dbReference type="EMBL" id="PLZ93493.1"/>
    </source>
</evidence>
<feature type="transmembrane region" description="Helical" evidence="1">
    <location>
        <begin position="354"/>
        <end position="372"/>
    </location>
</feature>
<protein>
    <submittedName>
        <fullName evidence="2">Uncharacterized protein</fullName>
    </submittedName>
</protein>
<gene>
    <name evidence="2" type="ORF">CEN44_03080</name>
</gene>
<feature type="transmembrane region" description="Helical" evidence="1">
    <location>
        <begin position="184"/>
        <end position="207"/>
    </location>
</feature>
<feature type="transmembrane region" description="Helical" evidence="1">
    <location>
        <begin position="524"/>
        <end position="548"/>
    </location>
</feature>
<keyword evidence="3" id="KW-1185">Reference proteome</keyword>
<evidence type="ECO:0000256" key="1">
    <source>
        <dbReference type="SAM" id="Phobius"/>
    </source>
</evidence>